<dbReference type="RefSeq" id="WP_103080353.1">
    <property type="nucleotide sequence ID" value="NZ_CP021850.1"/>
</dbReference>
<protein>
    <recommendedName>
        <fullName evidence="1">SAF domain-containing protein</fullName>
    </recommendedName>
</protein>
<dbReference type="AlphaFoldDB" id="A0A2K2FQB4"/>
<dbReference type="Gene3D" id="3.90.1210.10">
    <property type="entry name" value="Antifreeze-like/N-acetylneuraminic acid synthase C-terminal domain"/>
    <property type="match status" value="1"/>
</dbReference>
<dbReference type="OrthoDB" id="9994140at2"/>
<reference evidence="2 3" key="1">
    <citation type="submission" date="2017-06" db="EMBL/GenBank/DDBJ databases">
        <title>Investigating the central metabolism of Clostridium thermosuccinogenes.</title>
        <authorList>
            <person name="Koendjbiharie J.G."/>
            <person name="van Kranenburg R."/>
        </authorList>
    </citation>
    <scope>NUCLEOTIDE SEQUENCE [LARGE SCALE GENOMIC DNA]</scope>
    <source>
        <strain evidence="2 3">DSM 5806</strain>
    </source>
</reference>
<dbReference type="SMART" id="SM00858">
    <property type="entry name" value="SAF"/>
    <property type="match status" value="1"/>
</dbReference>
<organism evidence="2 3">
    <name type="scientific">Clostridium thermosuccinogenes</name>
    <dbReference type="NCBI Taxonomy" id="84032"/>
    <lineage>
        <taxon>Bacteria</taxon>
        <taxon>Bacillati</taxon>
        <taxon>Bacillota</taxon>
        <taxon>Clostridia</taxon>
        <taxon>Eubacteriales</taxon>
        <taxon>Clostridiaceae</taxon>
        <taxon>Clostridium</taxon>
    </lineage>
</organism>
<keyword evidence="3" id="KW-1185">Reference proteome</keyword>
<name>A0A2K2FQB4_9CLOT</name>
<sequence length="232" mass="26158">MKRLYMALIVAVAIVALVATEVVIIRSLSNFEPKIPVVYAKRQILPQDEITADMVEIKNVNISYAHKLAVRRLEDVVGQKARVAIESGEMILSSRIGYVDDIPAIELKKAENRLFTVEFKPDQANGWWLLVDQYVDILYVPDEEPTIVVAQASAPQDSQNQARHGYDESKVVRLSNIRVAAIIDERGNLLSNGKRDIVPRYVSFEVDDKQDAFLAYAKSHGRLEISVRPSRK</sequence>
<evidence type="ECO:0000259" key="1">
    <source>
        <dbReference type="SMART" id="SM00858"/>
    </source>
</evidence>
<dbReference type="Pfam" id="PF08666">
    <property type="entry name" value="SAF"/>
    <property type="match status" value="1"/>
</dbReference>
<dbReference type="InterPro" id="IPR013974">
    <property type="entry name" value="SAF"/>
</dbReference>
<dbReference type="CDD" id="cd11614">
    <property type="entry name" value="SAF_CpaB_FlgA_like"/>
    <property type="match status" value="1"/>
</dbReference>
<dbReference type="EMBL" id="NIOJ01000005">
    <property type="protein sequence ID" value="PNU00971.1"/>
    <property type="molecule type" value="Genomic_DNA"/>
</dbReference>
<evidence type="ECO:0000313" key="3">
    <source>
        <dbReference type="Proteomes" id="UP000236151"/>
    </source>
</evidence>
<proteinExistence type="predicted"/>
<accession>A0A2K2FQB4</accession>
<evidence type="ECO:0000313" key="2">
    <source>
        <dbReference type="EMBL" id="PNU00971.1"/>
    </source>
</evidence>
<comment type="caution">
    <text evidence="2">The sequence shown here is derived from an EMBL/GenBank/DDBJ whole genome shotgun (WGS) entry which is preliminary data.</text>
</comment>
<feature type="domain" description="SAF" evidence="1">
    <location>
        <begin position="35"/>
        <end position="97"/>
    </location>
</feature>
<gene>
    <name evidence="2" type="ORF">CDQ84_03590</name>
</gene>
<dbReference type="Proteomes" id="UP000236151">
    <property type="component" value="Unassembled WGS sequence"/>
</dbReference>
<dbReference type="KEGG" id="cthd:CDO33_00790"/>